<evidence type="ECO:0008006" key="5">
    <source>
        <dbReference type="Google" id="ProtNLM"/>
    </source>
</evidence>
<feature type="signal peptide" evidence="2">
    <location>
        <begin position="1"/>
        <end position="25"/>
    </location>
</feature>
<feature type="compositionally biased region" description="Low complexity" evidence="1">
    <location>
        <begin position="60"/>
        <end position="71"/>
    </location>
</feature>
<evidence type="ECO:0000256" key="1">
    <source>
        <dbReference type="SAM" id="MobiDB-lite"/>
    </source>
</evidence>
<proteinExistence type="predicted"/>
<comment type="caution">
    <text evidence="3">The sequence shown here is derived from an EMBL/GenBank/DDBJ whole genome shotgun (WGS) entry which is preliminary data.</text>
</comment>
<evidence type="ECO:0000313" key="3">
    <source>
        <dbReference type="EMBL" id="MBR7554137.1"/>
    </source>
</evidence>
<dbReference type="EMBL" id="JAGSIE010000023">
    <property type="protein sequence ID" value="MBR7554137.1"/>
    <property type="molecule type" value="Genomic_DNA"/>
</dbReference>
<evidence type="ECO:0000313" key="4">
    <source>
        <dbReference type="Proteomes" id="UP000675431"/>
    </source>
</evidence>
<dbReference type="PROSITE" id="PS51257">
    <property type="entry name" value="PROKAR_LIPOPROTEIN"/>
    <property type="match status" value="1"/>
</dbReference>
<feature type="region of interest" description="Disordered" evidence="1">
    <location>
        <begin position="25"/>
        <end position="92"/>
    </location>
</feature>
<sequence>MKSSLMKSLLALFLVIGALAGCADAEDEEPTNQEQDNMEEQENGDQGMNGDNGDQEMDGGQDNGDQGMNGDQDSEDPMQDELDQEEDKEKEN</sequence>
<feature type="chain" id="PRO_5038013459" description="DNA primase" evidence="2">
    <location>
        <begin position="26"/>
        <end position="92"/>
    </location>
</feature>
<name>A0A941HTP2_9BACI</name>
<dbReference type="AlphaFoldDB" id="A0A941HTP2"/>
<feature type="compositionally biased region" description="Acidic residues" evidence="1">
    <location>
        <begin position="25"/>
        <end position="43"/>
    </location>
</feature>
<reference evidence="3 4" key="1">
    <citation type="submission" date="2021-04" db="EMBL/GenBank/DDBJ databases">
        <title>Allobacillus sp. nov. SKP8-2 isolated from shrimp paste.</title>
        <authorList>
            <person name="Tanasupawat S."/>
            <person name="Yiamsombat S."/>
            <person name="Kanchanasin P."/>
            <person name="Kuncharoen N."/>
        </authorList>
    </citation>
    <scope>NUCLEOTIDE SEQUENCE [LARGE SCALE GENOMIC DNA]</scope>
    <source>
        <strain evidence="3 4">SKP8-2</strain>
    </source>
</reference>
<keyword evidence="2" id="KW-0732">Signal</keyword>
<dbReference type="RefSeq" id="WP_212370176.1">
    <property type="nucleotide sequence ID" value="NZ_JAGSIE010000023.1"/>
</dbReference>
<organism evidence="3 4">
    <name type="scientific">Allobacillus saliphilus</name>
    <dbReference type="NCBI Taxonomy" id="2912308"/>
    <lineage>
        <taxon>Bacteria</taxon>
        <taxon>Bacillati</taxon>
        <taxon>Bacillota</taxon>
        <taxon>Bacilli</taxon>
        <taxon>Bacillales</taxon>
        <taxon>Bacillaceae</taxon>
        <taxon>Allobacillus</taxon>
    </lineage>
</organism>
<dbReference type="Proteomes" id="UP000675431">
    <property type="component" value="Unassembled WGS sequence"/>
</dbReference>
<gene>
    <name evidence="3" type="ORF">KC820_08220</name>
</gene>
<keyword evidence="4" id="KW-1185">Reference proteome</keyword>
<accession>A0A941HTP2</accession>
<feature type="compositionally biased region" description="Acidic residues" evidence="1">
    <location>
        <begin position="72"/>
        <end position="86"/>
    </location>
</feature>
<protein>
    <recommendedName>
        <fullName evidence="5">DNA primase</fullName>
    </recommendedName>
</protein>
<evidence type="ECO:0000256" key="2">
    <source>
        <dbReference type="SAM" id="SignalP"/>
    </source>
</evidence>